<organism evidence="4 5">
    <name type="scientific">Gymnopilus dilepis</name>
    <dbReference type="NCBI Taxonomy" id="231916"/>
    <lineage>
        <taxon>Eukaryota</taxon>
        <taxon>Fungi</taxon>
        <taxon>Dikarya</taxon>
        <taxon>Basidiomycota</taxon>
        <taxon>Agaricomycotina</taxon>
        <taxon>Agaricomycetes</taxon>
        <taxon>Agaricomycetidae</taxon>
        <taxon>Agaricales</taxon>
        <taxon>Agaricineae</taxon>
        <taxon>Hymenogastraceae</taxon>
        <taxon>Gymnopilus</taxon>
    </lineage>
</organism>
<evidence type="ECO:0000256" key="3">
    <source>
        <dbReference type="SAM" id="SignalP"/>
    </source>
</evidence>
<reference evidence="4 5" key="1">
    <citation type="journal article" date="2018" name="Evol. Lett.">
        <title>Horizontal gene cluster transfer increased hallucinogenic mushroom diversity.</title>
        <authorList>
            <person name="Reynolds H.T."/>
            <person name="Vijayakumar V."/>
            <person name="Gluck-Thaler E."/>
            <person name="Korotkin H.B."/>
            <person name="Matheny P.B."/>
            <person name="Slot J.C."/>
        </authorList>
    </citation>
    <scope>NUCLEOTIDE SEQUENCE [LARGE SCALE GENOMIC DNA]</scope>
    <source>
        <strain evidence="4 5">SRW20</strain>
    </source>
</reference>
<keyword evidence="3" id="KW-0732">Signal</keyword>
<keyword evidence="2" id="KW-1133">Transmembrane helix</keyword>
<evidence type="ECO:0000256" key="2">
    <source>
        <dbReference type="SAM" id="Phobius"/>
    </source>
</evidence>
<comment type="caution">
    <text evidence="4">The sequence shown here is derived from an EMBL/GenBank/DDBJ whole genome shotgun (WGS) entry which is preliminary data.</text>
</comment>
<protein>
    <recommendedName>
        <fullName evidence="6">Secreted protein</fullName>
    </recommendedName>
</protein>
<evidence type="ECO:0000256" key="1">
    <source>
        <dbReference type="SAM" id="MobiDB-lite"/>
    </source>
</evidence>
<feature type="signal peptide" evidence="3">
    <location>
        <begin position="1"/>
        <end position="28"/>
    </location>
</feature>
<gene>
    <name evidence="4" type="ORF">CVT26_002664</name>
</gene>
<dbReference type="AlphaFoldDB" id="A0A409VF10"/>
<evidence type="ECO:0000313" key="5">
    <source>
        <dbReference type="Proteomes" id="UP000284706"/>
    </source>
</evidence>
<feature type="region of interest" description="Disordered" evidence="1">
    <location>
        <begin position="130"/>
        <end position="149"/>
    </location>
</feature>
<accession>A0A409VF10</accession>
<dbReference type="Proteomes" id="UP000284706">
    <property type="component" value="Unassembled WGS sequence"/>
</dbReference>
<keyword evidence="5" id="KW-1185">Reference proteome</keyword>
<dbReference type="EMBL" id="NHYE01005662">
    <property type="protein sequence ID" value="PPQ64832.1"/>
    <property type="molecule type" value="Genomic_DNA"/>
</dbReference>
<keyword evidence="2" id="KW-0812">Transmembrane</keyword>
<feature type="transmembrane region" description="Helical" evidence="2">
    <location>
        <begin position="38"/>
        <end position="55"/>
    </location>
</feature>
<proteinExistence type="predicted"/>
<feature type="transmembrane region" description="Helical" evidence="2">
    <location>
        <begin position="75"/>
        <end position="94"/>
    </location>
</feature>
<name>A0A409VF10_9AGAR</name>
<feature type="chain" id="PRO_5019075879" description="Secreted protein" evidence="3">
    <location>
        <begin position="29"/>
        <end position="149"/>
    </location>
</feature>
<feature type="compositionally biased region" description="Low complexity" evidence="1">
    <location>
        <begin position="139"/>
        <end position="149"/>
    </location>
</feature>
<sequence length="149" mass="16344">MMLEQLPFHLVPAIVILAILSLPLQVAGQVQEWHQCKHLFSSSLGIIHYAYAVVLRRRYRLDRPNGIDDLSSKKVLANGSLFLFFLSLASLSRISPSPFPKRKVCADGTTCVQFNMSPYFSTCSPIAQSTSQSLPGSIPTPTTTPVAPV</sequence>
<dbReference type="InParanoid" id="A0A409VF10"/>
<keyword evidence="2" id="KW-0472">Membrane</keyword>
<evidence type="ECO:0000313" key="4">
    <source>
        <dbReference type="EMBL" id="PPQ64832.1"/>
    </source>
</evidence>
<evidence type="ECO:0008006" key="6">
    <source>
        <dbReference type="Google" id="ProtNLM"/>
    </source>
</evidence>